<dbReference type="PANTHER" id="PTHR43767:SF1">
    <property type="entry name" value="NONRIBOSOMAL PEPTIDE SYNTHASE PES1 (EUROFUNG)-RELATED"/>
    <property type="match status" value="1"/>
</dbReference>
<dbReference type="Proteomes" id="UP000321638">
    <property type="component" value="Unassembled WGS sequence"/>
</dbReference>
<dbReference type="InterPro" id="IPR042099">
    <property type="entry name" value="ANL_N_sf"/>
</dbReference>
<protein>
    <submittedName>
        <fullName evidence="3">ATP-dependent acyl-CoA ligase</fullName>
    </submittedName>
</protein>
<dbReference type="PROSITE" id="PS00455">
    <property type="entry name" value="AMP_BINDING"/>
    <property type="match status" value="1"/>
</dbReference>
<dbReference type="InterPro" id="IPR025110">
    <property type="entry name" value="AMP-bd_C"/>
</dbReference>
<dbReference type="SUPFAM" id="SSF56801">
    <property type="entry name" value="Acetyl-CoA synthetase-like"/>
    <property type="match status" value="1"/>
</dbReference>
<dbReference type="GO" id="GO:0016878">
    <property type="term" value="F:acid-thiol ligase activity"/>
    <property type="evidence" value="ECO:0007669"/>
    <property type="project" value="UniProtKB-ARBA"/>
</dbReference>
<dbReference type="InterPro" id="IPR000873">
    <property type="entry name" value="AMP-dep_synth/lig_dom"/>
</dbReference>
<evidence type="ECO:0000259" key="1">
    <source>
        <dbReference type="Pfam" id="PF00501"/>
    </source>
</evidence>
<dbReference type="OrthoDB" id="7315605at2"/>
<evidence type="ECO:0000313" key="4">
    <source>
        <dbReference type="Proteomes" id="UP000321638"/>
    </source>
</evidence>
<reference evidence="3 4" key="1">
    <citation type="submission" date="2019-06" db="EMBL/GenBank/DDBJ databases">
        <title>New taxonomy in bacterial strain CC-CFT640, isolated from vineyard.</title>
        <authorList>
            <person name="Lin S.-Y."/>
            <person name="Tsai C.-F."/>
            <person name="Young C.-C."/>
        </authorList>
    </citation>
    <scope>NUCLEOTIDE SEQUENCE [LARGE SCALE GENOMIC DNA]</scope>
    <source>
        <strain evidence="3 4">CC-CFT640</strain>
    </source>
</reference>
<comment type="caution">
    <text evidence="3">The sequence shown here is derived from an EMBL/GenBank/DDBJ whole genome shotgun (WGS) entry which is preliminary data.</text>
</comment>
<dbReference type="InterPro" id="IPR045851">
    <property type="entry name" value="AMP-bd_C_sf"/>
</dbReference>
<dbReference type="EMBL" id="VDUZ01000074">
    <property type="protein sequence ID" value="TXL69714.1"/>
    <property type="molecule type" value="Genomic_DNA"/>
</dbReference>
<dbReference type="Pfam" id="PF00501">
    <property type="entry name" value="AMP-binding"/>
    <property type="match status" value="1"/>
</dbReference>
<dbReference type="InterPro" id="IPR050237">
    <property type="entry name" value="ATP-dep_AMP-bd_enzyme"/>
</dbReference>
<dbReference type="AlphaFoldDB" id="A0A5C8P8C9"/>
<evidence type="ECO:0000259" key="2">
    <source>
        <dbReference type="Pfam" id="PF13193"/>
    </source>
</evidence>
<evidence type="ECO:0000313" key="3">
    <source>
        <dbReference type="EMBL" id="TXL69714.1"/>
    </source>
</evidence>
<name>A0A5C8P8C9_9HYPH</name>
<dbReference type="InterPro" id="IPR020845">
    <property type="entry name" value="AMP-binding_CS"/>
</dbReference>
<dbReference type="RefSeq" id="WP_147852219.1">
    <property type="nucleotide sequence ID" value="NZ_VDUZ01000074.1"/>
</dbReference>
<organism evidence="3 4">
    <name type="scientific">Vineibacter terrae</name>
    <dbReference type="NCBI Taxonomy" id="2586908"/>
    <lineage>
        <taxon>Bacteria</taxon>
        <taxon>Pseudomonadati</taxon>
        <taxon>Pseudomonadota</taxon>
        <taxon>Alphaproteobacteria</taxon>
        <taxon>Hyphomicrobiales</taxon>
        <taxon>Vineibacter</taxon>
    </lineage>
</organism>
<sequence length="558" mass="62333">MTTDIVLDAYPTLPETTDPRIPPRRAVVVRDLIERWAHETPEKVFVHFEDNDETWTYRQLRDNIVQTALGLQQIGVRQGDHVLVWLPNCRENLRVFLASNYLGAVYVPINTAYKGSLLAHVIDNADAEIAVVHADLVDRLNEVPLGRLRKLVVVGSPKAADRLETFRYCDALLPRSGRLAAPPRPIEPWDPMSIIYTSGTTGPSKGVLASYLHIFTNAGPESWSMVTSEDRFMVNPPMFHLGGMGVMYVMLVRGASIAFADRFETSRFWESIRRTKCSVVFLLGVMASFLQKQEPRADDADNPLRMVFTVPLVNDVEAFSKRFDVDVYTIFNMTEISTPIVSGRNPTARGTCGKKRDGVEARLVDENDCEVPVGQIGEMILRTDRPWGMNSGYYNNPQATAKAWRNGWFHTGDAFRVDGEGNYYFVDRLKDAIRRRGENISSFEVEADVTAFPAIKEAAAIGVPSELGEDDVMVCLAPVEGATIDPAELIAFLRSRMSHFMIPRYVRVLPELPKTPSAKVMKTQLRQEGVTADTWDREKAGIIVKSDRFAATSTAAGS</sequence>
<feature type="domain" description="AMP-binding enzyme C-terminal" evidence="2">
    <location>
        <begin position="444"/>
        <end position="519"/>
    </location>
</feature>
<dbReference type="Gene3D" id="3.30.300.30">
    <property type="match status" value="1"/>
</dbReference>
<keyword evidence="4" id="KW-1185">Reference proteome</keyword>
<gene>
    <name evidence="3" type="ORF">FHP25_37920</name>
</gene>
<dbReference type="Gene3D" id="3.40.50.12780">
    <property type="entry name" value="N-terminal domain of ligase-like"/>
    <property type="match status" value="1"/>
</dbReference>
<keyword evidence="3" id="KW-0436">Ligase</keyword>
<proteinExistence type="predicted"/>
<feature type="domain" description="AMP-dependent synthetase/ligase" evidence="1">
    <location>
        <begin position="34"/>
        <end position="394"/>
    </location>
</feature>
<dbReference type="Pfam" id="PF13193">
    <property type="entry name" value="AMP-binding_C"/>
    <property type="match status" value="1"/>
</dbReference>
<dbReference type="PANTHER" id="PTHR43767">
    <property type="entry name" value="LONG-CHAIN-FATTY-ACID--COA LIGASE"/>
    <property type="match status" value="1"/>
</dbReference>
<accession>A0A5C8P8C9</accession>